<dbReference type="Gene3D" id="3.40.50.720">
    <property type="entry name" value="NAD(P)-binding Rossmann-like Domain"/>
    <property type="match status" value="1"/>
</dbReference>
<keyword evidence="1" id="KW-0472">Membrane</keyword>
<reference evidence="2 3" key="1">
    <citation type="submission" date="2023-03" db="EMBL/GenBank/DDBJ databases">
        <title>High-quality genome of Scylla paramamosain provides insights in environmental adaptation.</title>
        <authorList>
            <person name="Zhang L."/>
        </authorList>
    </citation>
    <scope>NUCLEOTIDE SEQUENCE [LARGE SCALE GENOMIC DNA]</scope>
    <source>
        <strain evidence="2">LZ_2023a</strain>
        <tissue evidence="2">Muscle</tissue>
    </source>
</reference>
<dbReference type="SUPFAM" id="SSF51735">
    <property type="entry name" value="NAD(P)-binding Rossmann-fold domains"/>
    <property type="match status" value="1"/>
</dbReference>
<organism evidence="2 3">
    <name type="scientific">Scylla paramamosain</name>
    <name type="common">Mud crab</name>
    <dbReference type="NCBI Taxonomy" id="85552"/>
    <lineage>
        <taxon>Eukaryota</taxon>
        <taxon>Metazoa</taxon>
        <taxon>Ecdysozoa</taxon>
        <taxon>Arthropoda</taxon>
        <taxon>Crustacea</taxon>
        <taxon>Multicrustacea</taxon>
        <taxon>Malacostraca</taxon>
        <taxon>Eumalacostraca</taxon>
        <taxon>Eucarida</taxon>
        <taxon>Decapoda</taxon>
        <taxon>Pleocyemata</taxon>
        <taxon>Brachyura</taxon>
        <taxon>Eubrachyura</taxon>
        <taxon>Portunoidea</taxon>
        <taxon>Portunidae</taxon>
        <taxon>Portuninae</taxon>
        <taxon>Scylla</taxon>
    </lineage>
</organism>
<feature type="transmembrane region" description="Helical" evidence="1">
    <location>
        <begin position="20"/>
        <end position="49"/>
    </location>
</feature>
<dbReference type="Proteomes" id="UP001487740">
    <property type="component" value="Unassembled WGS sequence"/>
</dbReference>
<dbReference type="EMBL" id="JARAKH010000018">
    <property type="protein sequence ID" value="KAK8395135.1"/>
    <property type="molecule type" value="Genomic_DNA"/>
</dbReference>
<name>A0AAW0U608_SCYPA</name>
<evidence type="ECO:0000256" key="1">
    <source>
        <dbReference type="SAM" id="Phobius"/>
    </source>
</evidence>
<sequence length="113" mass="11917">MKYDLTQSWPMEEDESWWVAATWAAGVAVQVAATGAAVLLVVVALYAVFLRHANRSSARPCSTPERLEGKTVVVTANDEGGVGVAVALDLAGRGATVVLACPHLKKAQQQAEI</sequence>
<evidence type="ECO:0000313" key="3">
    <source>
        <dbReference type="Proteomes" id="UP001487740"/>
    </source>
</evidence>
<dbReference type="InterPro" id="IPR036291">
    <property type="entry name" value="NAD(P)-bd_dom_sf"/>
</dbReference>
<keyword evidence="3" id="KW-1185">Reference proteome</keyword>
<proteinExistence type="predicted"/>
<keyword evidence="1" id="KW-1133">Transmembrane helix</keyword>
<gene>
    <name evidence="2" type="ORF">O3P69_006109</name>
</gene>
<keyword evidence="1" id="KW-0812">Transmembrane</keyword>
<protein>
    <submittedName>
        <fullName evidence="2">Uncharacterized protein</fullName>
    </submittedName>
</protein>
<comment type="caution">
    <text evidence="2">The sequence shown here is derived from an EMBL/GenBank/DDBJ whole genome shotgun (WGS) entry which is preliminary data.</text>
</comment>
<evidence type="ECO:0000313" key="2">
    <source>
        <dbReference type="EMBL" id="KAK8395135.1"/>
    </source>
</evidence>
<accession>A0AAW0U608</accession>
<dbReference type="AlphaFoldDB" id="A0AAW0U608"/>